<feature type="region of interest" description="Disordered" evidence="1">
    <location>
        <begin position="1"/>
        <end position="30"/>
    </location>
</feature>
<feature type="compositionally biased region" description="Basic residues" evidence="1">
    <location>
        <begin position="340"/>
        <end position="357"/>
    </location>
</feature>
<feature type="compositionally biased region" description="Basic and acidic residues" evidence="1">
    <location>
        <begin position="90"/>
        <end position="104"/>
    </location>
</feature>
<feature type="compositionally biased region" description="Basic and acidic residues" evidence="1">
    <location>
        <begin position="262"/>
        <end position="278"/>
    </location>
</feature>
<feature type="compositionally biased region" description="Acidic residues" evidence="1">
    <location>
        <begin position="105"/>
        <end position="127"/>
    </location>
</feature>
<gene>
    <name evidence="2" type="ORF">MKZ38_007915</name>
</gene>
<protein>
    <submittedName>
        <fullName evidence="2">Uncharacterized protein</fullName>
    </submittedName>
</protein>
<feature type="region of interest" description="Disordered" evidence="1">
    <location>
        <begin position="64"/>
        <end position="169"/>
    </location>
</feature>
<evidence type="ECO:0000313" key="2">
    <source>
        <dbReference type="EMBL" id="KAJ2894127.1"/>
    </source>
</evidence>
<feature type="region of interest" description="Disordered" evidence="1">
    <location>
        <begin position="211"/>
        <end position="375"/>
    </location>
</feature>
<name>A0AAD5WPG1_9PEZI</name>
<dbReference type="AlphaFoldDB" id="A0AAD5WPG1"/>
<evidence type="ECO:0000256" key="1">
    <source>
        <dbReference type="SAM" id="MobiDB-lite"/>
    </source>
</evidence>
<sequence length="375" mass="40051">MAPSAPTPKKDDKGAVASQDDDRDDDDDDVATVLPQTFEGLLNSFGSRMNELAGFARQANSNLPVAWDGEPANAHAVSKPGDGVNVGARNADEAIGSRKCHDERGEQDEEQDEEQEGEEEEEEEEDGSQVQDSREMQRKALAAISCPGAGHAEYRAVATAAASQRKRKPGIDQVVKNVDDIGWGAPLFKPKKDPEKLKAERETYKRKYEEERKLQREMEEERMDGRSGVLGLRAKSRGLGSKGTAVGSAVVNGVTGGKSGKRKAENHGAGEEDGEAKVHPAVLAAMKAMEEGKGRDVGEDGDGDRAEGSASKNGVGESDGSDGDDDGEHVADANGEMEKKKRKRKNRGKRKNKKKKRNNDGSEAAASTTAAVAVG</sequence>
<proteinExistence type="predicted"/>
<evidence type="ECO:0000313" key="3">
    <source>
        <dbReference type="Proteomes" id="UP001201980"/>
    </source>
</evidence>
<feature type="compositionally biased region" description="Basic and acidic residues" evidence="1">
    <location>
        <begin position="328"/>
        <end position="339"/>
    </location>
</feature>
<organism evidence="2 3">
    <name type="scientific">Zalerion maritima</name>
    <dbReference type="NCBI Taxonomy" id="339359"/>
    <lineage>
        <taxon>Eukaryota</taxon>
        <taxon>Fungi</taxon>
        <taxon>Dikarya</taxon>
        <taxon>Ascomycota</taxon>
        <taxon>Pezizomycotina</taxon>
        <taxon>Sordariomycetes</taxon>
        <taxon>Lulworthiomycetidae</taxon>
        <taxon>Lulworthiales</taxon>
        <taxon>Lulworthiaceae</taxon>
        <taxon>Zalerion</taxon>
    </lineage>
</organism>
<dbReference type="Proteomes" id="UP001201980">
    <property type="component" value="Unassembled WGS sequence"/>
</dbReference>
<dbReference type="CDD" id="cd22249">
    <property type="entry name" value="UDM1_RNF168_RNF169-like"/>
    <property type="match status" value="1"/>
</dbReference>
<feature type="compositionally biased region" description="Low complexity" evidence="1">
    <location>
        <begin position="364"/>
        <end position="375"/>
    </location>
</feature>
<feature type="compositionally biased region" description="Basic and acidic residues" evidence="1">
    <location>
        <begin position="288"/>
        <end position="307"/>
    </location>
</feature>
<reference evidence="2" key="1">
    <citation type="submission" date="2022-07" db="EMBL/GenBank/DDBJ databases">
        <title>Draft genome sequence of Zalerion maritima ATCC 34329, a (micro)plastics degrading marine fungus.</title>
        <authorList>
            <person name="Paco A."/>
            <person name="Goncalves M.F.M."/>
            <person name="Rocha-Santos T.A.P."/>
            <person name="Alves A."/>
        </authorList>
    </citation>
    <scope>NUCLEOTIDE SEQUENCE</scope>
    <source>
        <strain evidence="2">ATCC 34329</strain>
    </source>
</reference>
<comment type="caution">
    <text evidence="2">The sequence shown here is derived from an EMBL/GenBank/DDBJ whole genome shotgun (WGS) entry which is preliminary data.</text>
</comment>
<dbReference type="EMBL" id="JAKWBI020000526">
    <property type="protein sequence ID" value="KAJ2894127.1"/>
    <property type="molecule type" value="Genomic_DNA"/>
</dbReference>
<keyword evidence="3" id="KW-1185">Reference proteome</keyword>
<accession>A0AAD5WPG1</accession>
<feature type="compositionally biased region" description="Basic and acidic residues" evidence="1">
    <location>
        <begin position="211"/>
        <end position="225"/>
    </location>
</feature>
<feature type="compositionally biased region" description="Acidic residues" evidence="1">
    <location>
        <begin position="19"/>
        <end position="30"/>
    </location>
</feature>